<dbReference type="Proteomes" id="UP001203338">
    <property type="component" value="Unassembled WGS sequence"/>
</dbReference>
<feature type="transmembrane region" description="Helical" evidence="5">
    <location>
        <begin position="188"/>
        <end position="208"/>
    </location>
</feature>
<accession>A0ABT0PM65</accession>
<keyword evidence="7" id="KW-1185">Reference proteome</keyword>
<evidence type="ECO:0000256" key="1">
    <source>
        <dbReference type="ARBA" id="ARBA00004141"/>
    </source>
</evidence>
<evidence type="ECO:0000313" key="7">
    <source>
        <dbReference type="Proteomes" id="UP001203338"/>
    </source>
</evidence>
<evidence type="ECO:0000256" key="3">
    <source>
        <dbReference type="ARBA" id="ARBA00022989"/>
    </source>
</evidence>
<keyword evidence="3 5" id="KW-1133">Transmembrane helix</keyword>
<proteinExistence type="predicted"/>
<dbReference type="InterPro" id="IPR038770">
    <property type="entry name" value="Na+/solute_symporter_sf"/>
</dbReference>
<organism evidence="6 7">
    <name type="scientific">Parendozoicomonas callyspongiae</name>
    <dbReference type="NCBI Taxonomy" id="2942213"/>
    <lineage>
        <taxon>Bacteria</taxon>
        <taxon>Pseudomonadati</taxon>
        <taxon>Pseudomonadota</taxon>
        <taxon>Gammaproteobacteria</taxon>
        <taxon>Oceanospirillales</taxon>
        <taxon>Endozoicomonadaceae</taxon>
        <taxon>Parendozoicomonas</taxon>
    </lineage>
</organism>
<dbReference type="InterPro" id="IPR002657">
    <property type="entry name" value="BilAc:Na_symport/Acr3"/>
</dbReference>
<feature type="transmembrane region" description="Helical" evidence="5">
    <location>
        <begin position="87"/>
        <end position="111"/>
    </location>
</feature>
<feature type="transmembrane region" description="Helical" evidence="5">
    <location>
        <begin position="32"/>
        <end position="50"/>
    </location>
</feature>
<name>A0ABT0PM65_9GAMM</name>
<evidence type="ECO:0000256" key="5">
    <source>
        <dbReference type="SAM" id="Phobius"/>
    </source>
</evidence>
<comment type="subcellular location">
    <subcellularLocation>
        <location evidence="1">Membrane</location>
        <topology evidence="1">Multi-pass membrane protein</topology>
    </subcellularLocation>
</comment>
<feature type="transmembrane region" description="Helical" evidence="5">
    <location>
        <begin position="118"/>
        <end position="144"/>
    </location>
</feature>
<gene>
    <name evidence="6" type="ORF">M3P05_19270</name>
</gene>
<reference evidence="6 7" key="1">
    <citation type="submission" date="2022-05" db="EMBL/GenBank/DDBJ databases">
        <authorList>
            <person name="Park J.-S."/>
        </authorList>
    </citation>
    <scope>NUCLEOTIDE SEQUENCE [LARGE SCALE GENOMIC DNA]</scope>
    <source>
        <strain evidence="6 7">2012CJ34-2</strain>
    </source>
</reference>
<evidence type="ECO:0000256" key="2">
    <source>
        <dbReference type="ARBA" id="ARBA00022692"/>
    </source>
</evidence>
<dbReference type="Gene3D" id="1.20.1530.20">
    <property type="match status" value="1"/>
</dbReference>
<dbReference type="RefSeq" id="WP_249701746.1">
    <property type="nucleotide sequence ID" value="NZ_JAMFLX010000043.1"/>
</dbReference>
<keyword evidence="2 5" id="KW-0812">Transmembrane</keyword>
<evidence type="ECO:0000256" key="4">
    <source>
        <dbReference type="ARBA" id="ARBA00023136"/>
    </source>
</evidence>
<dbReference type="InterPro" id="IPR004710">
    <property type="entry name" value="Bilac:Na_transpt"/>
</dbReference>
<dbReference type="PANTHER" id="PTHR10361:SF28">
    <property type="entry name" value="P3 PROTEIN-RELATED"/>
    <property type="match status" value="1"/>
</dbReference>
<feature type="transmembrane region" description="Helical" evidence="5">
    <location>
        <begin position="156"/>
        <end position="176"/>
    </location>
</feature>
<dbReference type="EMBL" id="JAMFLX010000043">
    <property type="protein sequence ID" value="MCL6272066.1"/>
    <property type="molecule type" value="Genomic_DNA"/>
</dbReference>
<keyword evidence="4 5" id="KW-0472">Membrane</keyword>
<feature type="transmembrane region" description="Helical" evidence="5">
    <location>
        <begin position="214"/>
        <end position="237"/>
    </location>
</feature>
<dbReference type="PANTHER" id="PTHR10361">
    <property type="entry name" value="SODIUM-BILE ACID COTRANSPORTER"/>
    <property type="match status" value="1"/>
</dbReference>
<protein>
    <submittedName>
        <fullName evidence="6">Bile acid:sodium symporter family protein</fullName>
    </submittedName>
</protein>
<dbReference type="Pfam" id="PF01758">
    <property type="entry name" value="SBF"/>
    <property type="match status" value="1"/>
</dbReference>
<feature type="transmembrane region" description="Helical" evidence="5">
    <location>
        <begin position="7"/>
        <end position="26"/>
    </location>
</feature>
<evidence type="ECO:0000313" key="6">
    <source>
        <dbReference type="EMBL" id="MCL6272066.1"/>
    </source>
</evidence>
<comment type="caution">
    <text evidence="6">The sequence shown here is derived from an EMBL/GenBank/DDBJ whole genome shotgun (WGS) entry which is preliminary data.</text>
</comment>
<feature type="transmembrane region" description="Helical" evidence="5">
    <location>
        <begin position="62"/>
        <end position="81"/>
    </location>
</feature>
<sequence>MTRLPTLMPLIALLAGIAGYSFSPTISAGKGMIVPVLAVIMLCMGLTLKLKDFRTVVNQPSALLTGLVLQFFLMPLLAWLISVGLGLSAALMAGMVLVGTAPGGTASNVLVYLSGGNVALSISMTTVSTIAAIFATPLLTAFYLHETVDVDQVGMLISIVQIVIVPVLLGTIVNTYKPQLIDPIRKWLPNLSVLTIAYAISVVVALNAGNLESIGIAVLAGVLLHNSIGLFGGYWLARVVGCDIQQARTIAIEVGTQNSGLSVALAIKHFTVMAALPGAIFSVTQNVLGACLASWWRFIQERQAPES</sequence>